<dbReference type="InterPro" id="IPR018710">
    <property type="entry name" value="DUF2232"/>
</dbReference>
<organism evidence="2 3">
    <name type="scientific">Gracilibacillus caseinilyticus</name>
    <dbReference type="NCBI Taxonomy" id="2932256"/>
    <lineage>
        <taxon>Bacteria</taxon>
        <taxon>Bacillati</taxon>
        <taxon>Bacillota</taxon>
        <taxon>Bacilli</taxon>
        <taxon>Bacillales</taxon>
        <taxon>Bacillaceae</taxon>
        <taxon>Gracilibacillus</taxon>
    </lineage>
</organism>
<dbReference type="RefSeq" id="WP_244722005.1">
    <property type="nucleotide sequence ID" value="NZ_CP095072.1"/>
</dbReference>
<dbReference type="EMBL" id="CP095072">
    <property type="protein sequence ID" value="UOQ49591.1"/>
    <property type="molecule type" value="Genomic_DNA"/>
</dbReference>
<gene>
    <name evidence="2" type="ORF">MUN88_05790</name>
</gene>
<name>A0ABY4F011_9BACI</name>
<keyword evidence="1" id="KW-0472">Membrane</keyword>
<proteinExistence type="predicted"/>
<keyword evidence="3" id="KW-1185">Reference proteome</keyword>
<dbReference type="PANTHER" id="PTHR41324">
    <property type="entry name" value="MEMBRANE PROTEIN-RELATED"/>
    <property type="match status" value="1"/>
</dbReference>
<keyword evidence="1" id="KW-0812">Transmembrane</keyword>
<dbReference type="PANTHER" id="PTHR41324:SF1">
    <property type="entry name" value="DUF2232 DOMAIN-CONTAINING PROTEIN"/>
    <property type="match status" value="1"/>
</dbReference>
<feature type="transmembrane region" description="Helical" evidence="1">
    <location>
        <begin position="56"/>
        <end position="89"/>
    </location>
</feature>
<feature type="transmembrane region" description="Helical" evidence="1">
    <location>
        <begin position="275"/>
        <end position="298"/>
    </location>
</feature>
<dbReference type="Pfam" id="PF09991">
    <property type="entry name" value="DUF2232"/>
    <property type="match status" value="1"/>
</dbReference>
<evidence type="ECO:0000313" key="3">
    <source>
        <dbReference type="Proteomes" id="UP000831782"/>
    </source>
</evidence>
<sequence>MNQQPLKRDYYINIISFLLLLLITILIPPLQIFTVFCLPIPIILLMKAYGLKRTSIVMAILLVISMFVAPVLSFPLTALALISGGMIGWSINHGQHPYETWAKGTAGFVLGLVLIYAYIELVLQVSIMSSFESTMDQSLQMTEELFQSLGGGEQNLDLVREQMTNMLQLLPVFLVAVSMALAIVTQWLSYKVMNKVYKQQLSFPPFHLFRLPKIILWIYFLTLIVSLFVAGDYSTLPSVAVWNVYHLAGLIIALQGLSFIFYYTHAKKQSKALPIISILVLVFFPSIGLYLLRILGIIDLGFDLRNRMAK</sequence>
<dbReference type="Proteomes" id="UP000831782">
    <property type="component" value="Chromosome"/>
</dbReference>
<reference evidence="2 3" key="1">
    <citation type="submission" date="2022-04" db="EMBL/GenBank/DDBJ databases">
        <title>Gracilibacillus sp. isolated from saltern.</title>
        <authorList>
            <person name="Won M."/>
            <person name="Lee C.-M."/>
            <person name="Woen H.-Y."/>
            <person name="Kwon S.-W."/>
        </authorList>
    </citation>
    <scope>NUCLEOTIDE SEQUENCE [LARGE SCALE GENOMIC DNA]</scope>
    <source>
        <strain evidence="2 3">SSWR10-1</strain>
    </source>
</reference>
<evidence type="ECO:0000256" key="1">
    <source>
        <dbReference type="SAM" id="Phobius"/>
    </source>
</evidence>
<feature type="transmembrane region" description="Helical" evidence="1">
    <location>
        <begin position="169"/>
        <end position="190"/>
    </location>
</feature>
<feature type="transmembrane region" description="Helical" evidence="1">
    <location>
        <begin position="242"/>
        <end position="263"/>
    </location>
</feature>
<protein>
    <submittedName>
        <fullName evidence="2">YybS family protein</fullName>
    </submittedName>
</protein>
<keyword evidence="1" id="KW-1133">Transmembrane helix</keyword>
<feature type="transmembrane region" description="Helical" evidence="1">
    <location>
        <begin position="12"/>
        <end position="44"/>
    </location>
</feature>
<feature type="transmembrane region" description="Helical" evidence="1">
    <location>
        <begin position="211"/>
        <end position="230"/>
    </location>
</feature>
<evidence type="ECO:0000313" key="2">
    <source>
        <dbReference type="EMBL" id="UOQ49591.1"/>
    </source>
</evidence>
<accession>A0ABY4F011</accession>
<feature type="transmembrane region" description="Helical" evidence="1">
    <location>
        <begin position="101"/>
        <end position="119"/>
    </location>
</feature>